<dbReference type="CDD" id="cd04189">
    <property type="entry name" value="G1P_TT_long"/>
    <property type="match status" value="1"/>
</dbReference>
<feature type="domain" description="Nucleotidyl transferase" evidence="1">
    <location>
        <begin position="2"/>
        <end position="235"/>
    </location>
</feature>
<dbReference type="InterPro" id="IPR005908">
    <property type="entry name" value="G1P_thy_trans_l"/>
</dbReference>
<evidence type="ECO:0000259" key="1">
    <source>
        <dbReference type="Pfam" id="PF00483"/>
    </source>
</evidence>
<protein>
    <submittedName>
        <fullName evidence="2">Glucose-1-phosphate thymidylyltransferase</fullName>
        <ecNumber evidence="2">2.7.7.24</ecNumber>
    </submittedName>
</protein>
<keyword evidence="2" id="KW-0548">Nucleotidyltransferase</keyword>
<sequence>MKALILSGGQGTRLRPLTYSIAKQLVPVANKPILHFVIDDIINAGITDIGVIIAPETGEEIKKSITNAGFPAKFTFILQEKPLGLAHAVKVAKDYLEDDDFIMYLGDNLINSGIKEFVEEYKENRYDATILLKEVQDPTRFGVAVVDENFKVQRLIEKPKEPPSNLALVGIYIFSSKIFSAIDRIKPSWRGELEITDAIQELINQGGMVKAHKINGWWLDTGKKDDLLEANRVVLDDLIQRDIRGKIDEKTKINGRVVIEEGAEIENSIIRGPAVIGKNTKVKNSFIGSYTSIGNNCLVENSAIEFSVILDHSKIIGVERLDESLIGRKTKVVKDGSVNKAVKLMIGDDAEVRL</sequence>
<dbReference type="Gene3D" id="2.160.10.10">
    <property type="entry name" value="Hexapeptide repeat proteins"/>
    <property type="match status" value="1"/>
</dbReference>
<reference evidence="2 3" key="1">
    <citation type="submission" date="2020-07" db="EMBL/GenBank/DDBJ databases">
        <title>Genomic Encyclopedia of Type Strains, Phase III (KMG-III): the genomes of soil and plant-associated and newly described type strains.</title>
        <authorList>
            <person name="Whitman W."/>
        </authorList>
    </citation>
    <scope>NUCLEOTIDE SEQUENCE [LARGE SCALE GENOMIC DNA]</scope>
    <source>
        <strain evidence="2 3">DSM 11255</strain>
    </source>
</reference>
<dbReference type="RefSeq" id="WP_028052076.1">
    <property type="nucleotide sequence ID" value="NZ_ATYG01000014.1"/>
</dbReference>
<dbReference type="SUPFAM" id="SSF53448">
    <property type="entry name" value="Nucleotide-diphospho-sugar transferases"/>
    <property type="match status" value="1"/>
</dbReference>
<dbReference type="PANTHER" id="PTHR42883:SF2">
    <property type="entry name" value="THYMIDYLYLTRANSFERASE"/>
    <property type="match status" value="1"/>
</dbReference>
<comment type="caution">
    <text evidence="2">The sequence shown here is derived from an EMBL/GenBank/DDBJ whole genome shotgun (WGS) entry which is preliminary data.</text>
</comment>
<dbReference type="InterPro" id="IPR005835">
    <property type="entry name" value="NTP_transferase_dom"/>
</dbReference>
<proteinExistence type="predicted"/>
<dbReference type="Gene3D" id="3.90.550.10">
    <property type="entry name" value="Spore Coat Polysaccharide Biosynthesis Protein SpsA, Chain A"/>
    <property type="match status" value="1"/>
</dbReference>
<dbReference type="Proteomes" id="UP000604066">
    <property type="component" value="Unassembled WGS sequence"/>
</dbReference>
<organism evidence="2 3">
    <name type="scientific">Carboxydothermus ferrireducens DSM 11255</name>
    <dbReference type="NCBI Taxonomy" id="1119529"/>
    <lineage>
        <taxon>Bacteria</taxon>
        <taxon>Bacillati</taxon>
        <taxon>Bacillota</taxon>
        <taxon>Clostridia</taxon>
        <taxon>Thermoanaerobacterales</taxon>
        <taxon>Thermoanaerobacteraceae</taxon>
        <taxon>Carboxydothermus</taxon>
    </lineage>
</organism>
<keyword evidence="2" id="KW-0808">Transferase</keyword>
<dbReference type="InterPro" id="IPR029044">
    <property type="entry name" value="Nucleotide-diphossugar_trans"/>
</dbReference>
<dbReference type="EMBL" id="JACCBS010000001">
    <property type="protein sequence ID" value="NYE56881.1"/>
    <property type="molecule type" value="Genomic_DNA"/>
</dbReference>
<dbReference type="NCBIfam" id="TIGR01208">
    <property type="entry name" value="rmlA_long"/>
    <property type="match status" value="1"/>
</dbReference>
<dbReference type="GO" id="GO:0008879">
    <property type="term" value="F:glucose-1-phosphate thymidylyltransferase activity"/>
    <property type="evidence" value="ECO:0007669"/>
    <property type="project" value="UniProtKB-EC"/>
</dbReference>
<evidence type="ECO:0000313" key="2">
    <source>
        <dbReference type="EMBL" id="NYE56881.1"/>
    </source>
</evidence>
<gene>
    <name evidence="2" type="ORF">HDG70_000587</name>
</gene>
<dbReference type="Pfam" id="PF00483">
    <property type="entry name" value="NTP_transferase"/>
    <property type="match status" value="1"/>
</dbReference>
<name>A0ABX2R6U8_9THEO</name>
<dbReference type="PANTHER" id="PTHR42883">
    <property type="entry name" value="GLUCOSE-1-PHOSPHATE THYMIDYLTRANSFERASE"/>
    <property type="match status" value="1"/>
</dbReference>
<keyword evidence="3" id="KW-1185">Reference proteome</keyword>
<evidence type="ECO:0000313" key="3">
    <source>
        <dbReference type="Proteomes" id="UP000604066"/>
    </source>
</evidence>
<accession>A0ABX2R6U8</accession>
<dbReference type="EC" id="2.7.7.24" evidence="2"/>